<evidence type="ECO:0000259" key="6">
    <source>
        <dbReference type="Pfam" id="PF04335"/>
    </source>
</evidence>
<accession>A0AA46N634</accession>
<dbReference type="InterPro" id="IPR007430">
    <property type="entry name" value="VirB8"/>
</dbReference>
<name>A0AA46N634_9BACT</name>
<gene>
    <name evidence="7" type="ORF">NGX11_06335</name>
</gene>
<dbReference type="EMBL" id="CP099556">
    <property type="protein sequence ID" value="UYF42525.1"/>
    <property type="molecule type" value="Genomic_DNA"/>
</dbReference>
<dbReference type="CDD" id="cd16424">
    <property type="entry name" value="VirB8"/>
    <property type="match status" value="1"/>
</dbReference>
<keyword evidence="2 5" id="KW-0812">Transmembrane</keyword>
<dbReference type="InterPro" id="IPR032710">
    <property type="entry name" value="NTF2-like_dom_sf"/>
</dbReference>
<dbReference type="Gene3D" id="3.10.450.230">
    <property type="entry name" value="VirB8 protein"/>
    <property type="match status" value="1"/>
</dbReference>
<evidence type="ECO:0000256" key="3">
    <source>
        <dbReference type="ARBA" id="ARBA00022989"/>
    </source>
</evidence>
<dbReference type="GO" id="GO:0016020">
    <property type="term" value="C:membrane"/>
    <property type="evidence" value="ECO:0007669"/>
    <property type="project" value="UniProtKB-SubCell"/>
</dbReference>
<dbReference type="Proteomes" id="UP001164100">
    <property type="component" value="Chromosome"/>
</dbReference>
<dbReference type="InterPro" id="IPR026264">
    <property type="entry name" value="VirB8/PtlE"/>
</dbReference>
<dbReference type="SUPFAM" id="SSF54427">
    <property type="entry name" value="NTF2-like"/>
    <property type="match status" value="1"/>
</dbReference>
<evidence type="ECO:0000313" key="8">
    <source>
        <dbReference type="Proteomes" id="UP001164100"/>
    </source>
</evidence>
<feature type="transmembrane region" description="Helical" evidence="5">
    <location>
        <begin position="39"/>
        <end position="60"/>
    </location>
</feature>
<dbReference type="AlphaFoldDB" id="A0AA46N634"/>
<sequence length="231" mass="26754">MKKDEKILTDDNYNQQSAWDYDSARSYLIDKSNKRAWKITYISLALTIMLGIALMLLTPLKTVELMVVKVDKNGFVDIVTQLDEQVITTDEAIDKSFIYRYVKTKEQYYFETLNQDFETVQMLSSPNVQKKYIAEMTDKEKGKANILKDKIGIEVKILSIVLTNKSDEKIATVRIETIKKSKNNDNAPEKEIKVVTLTYDYLPIKQNASLRLENPLGFIVNTYRVDEEIKE</sequence>
<dbReference type="GO" id="GO:0030255">
    <property type="term" value="P:protein secretion by the type IV secretion system"/>
    <property type="evidence" value="ECO:0007669"/>
    <property type="project" value="InterPro"/>
</dbReference>
<evidence type="ECO:0000313" key="7">
    <source>
        <dbReference type="EMBL" id="UYF42525.1"/>
    </source>
</evidence>
<comment type="subcellular location">
    <subcellularLocation>
        <location evidence="1">Membrane</location>
        <topology evidence="1">Single-pass membrane protein</topology>
    </subcellularLocation>
</comment>
<proteinExistence type="predicted"/>
<keyword evidence="4 5" id="KW-0472">Membrane</keyword>
<evidence type="ECO:0000256" key="5">
    <source>
        <dbReference type="SAM" id="Phobius"/>
    </source>
</evidence>
<protein>
    <submittedName>
        <fullName evidence="7">Type IV secretion system protein</fullName>
    </submittedName>
</protein>
<feature type="domain" description="Bacterial virulence protein VirB8" evidence="6">
    <location>
        <begin position="23"/>
        <end position="228"/>
    </location>
</feature>
<organism evidence="7 8">
    <name type="scientific">Aliarcobacter cryaerophilus</name>
    <dbReference type="NCBI Taxonomy" id="28198"/>
    <lineage>
        <taxon>Bacteria</taxon>
        <taxon>Pseudomonadati</taxon>
        <taxon>Campylobacterota</taxon>
        <taxon>Epsilonproteobacteria</taxon>
        <taxon>Campylobacterales</taxon>
        <taxon>Arcobacteraceae</taxon>
        <taxon>Aliarcobacter</taxon>
    </lineage>
</organism>
<keyword evidence="3 5" id="KW-1133">Transmembrane helix</keyword>
<evidence type="ECO:0000256" key="2">
    <source>
        <dbReference type="ARBA" id="ARBA00022692"/>
    </source>
</evidence>
<dbReference type="RefSeq" id="WP_263514140.1">
    <property type="nucleotide sequence ID" value="NZ_CP099556.1"/>
</dbReference>
<dbReference type="Pfam" id="PF04335">
    <property type="entry name" value="VirB8"/>
    <property type="match status" value="1"/>
</dbReference>
<dbReference type="PIRSF" id="PIRSF003299">
    <property type="entry name" value="VirB8_PtlE"/>
    <property type="match status" value="1"/>
</dbReference>
<evidence type="ECO:0000256" key="4">
    <source>
        <dbReference type="ARBA" id="ARBA00023136"/>
    </source>
</evidence>
<evidence type="ECO:0000256" key="1">
    <source>
        <dbReference type="ARBA" id="ARBA00004167"/>
    </source>
</evidence>
<reference evidence="7" key="1">
    <citation type="journal article" date="2022" name="Front. Microbiol.">
        <title>Species classification and novel plasmid identifications in Arcobacter cryaerophilus and Arcobacter cryaerophilus-like organisms.</title>
        <authorList>
            <person name="Zhou G."/>
            <person name="Wang M."/>
            <person name="Wang H."/>
            <person name="Chen X."/>
            <person name="Gu Y."/>
            <person name="Shao Z."/>
            <person name="Zhang J."/>
            <person name="Zhang M."/>
        </authorList>
    </citation>
    <scope>NUCLEOTIDE SEQUENCE</scope>
    <source>
        <strain evidence="7">ICDCAC48</strain>
    </source>
</reference>